<dbReference type="Gene3D" id="3.40.47.10">
    <property type="match status" value="2"/>
</dbReference>
<name>K1PF60_MAGGI</name>
<dbReference type="PROSITE" id="PS00737">
    <property type="entry name" value="THIOLASE_2"/>
    <property type="match status" value="1"/>
</dbReference>
<dbReference type="NCBIfam" id="TIGR01930">
    <property type="entry name" value="AcCoA-C-Actrans"/>
    <property type="match status" value="1"/>
</dbReference>
<dbReference type="PANTHER" id="PTHR18919">
    <property type="entry name" value="ACETYL-COA C-ACYLTRANSFERASE"/>
    <property type="match status" value="1"/>
</dbReference>
<dbReference type="AlphaFoldDB" id="K1PF60"/>
<dbReference type="GO" id="GO:0006635">
    <property type="term" value="P:fatty acid beta-oxidation"/>
    <property type="evidence" value="ECO:0007669"/>
    <property type="project" value="TreeGrafter"/>
</dbReference>
<proteinExistence type="inferred from homology"/>
<feature type="domain" description="Thiolase C-terminal" evidence="6">
    <location>
        <begin position="281"/>
        <end position="403"/>
    </location>
</feature>
<dbReference type="InterPro" id="IPR020616">
    <property type="entry name" value="Thiolase_N"/>
</dbReference>
<reference evidence="7" key="1">
    <citation type="journal article" date="2012" name="Nature">
        <title>The oyster genome reveals stress adaptation and complexity of shell formation.</title>
        <authorList>
            <person name="Zhang G."/>
            <person name="Fang X."/>
            <person name="Guo X."/>
            <person name="Li L."/>
            <person name="Luo R."/>
            <person name="Xu F."/>
            <person name="Yang P."/>
            <person name="Zhang L."/>
            <person name="Wang X."/>
            <person name="Qi H."/>
            <person name="Xiong Z."/>
            <person name="Que H."/>
            <person name="Xie Y."/>
            <person name="Holland P.W."/>
            <person name="Paps J."/>
            <person name="Zhu Y."/>
            <person name="Wu F."/>
            <person name="Chen Y."/>
            <person name="Wang J."/>
            <person name="Peng C."/>
            <person name="Meng J."/>
            <person name="Yang L."/>
            <person name="Liu J."/>
            <person name="Wen B."/>
            <person name="Zhang N."/>
            <person name="Huang Z."/>
            <person name="Zhu Q."/>
            <person name="Feng Y."/>
            <person name="Mount A."/>
            <person name="Hedgecock D."/>
            <person name="Xu Z."/>
            <person name="Liu Y."/>
            <person name="Domazet-Loso T."/>
            <person name="Du Y."/>
            <person name="Sun X."/>
            <person name="Zhang S."/>
            <person name="Liu B."/>
            <person name="Cheng P."/>
            <person name="Jiang X."/>
            <person name="Li J."/>
            <person name="Fan D."/>
            <person name="Wang W."/>
            <person name="Fu W."/>
            <person name="Wang T."/>
            <person name="Wang B."/>
            <person name="Zhang J."/>
            <person name="Peng Z."/>
            <person name="Li Y."/>
            <person name="Li N."/>
            <person name="Wang J."/>
            <person name="Chen M."/>
            <person name="He Y."/>
            <person name="Tan F."/>
            <person name="Song X."/>
            <person name="Zheng Q."/>
            <person name="Huang R."/>
            <person name="Yang H."/>
            <person name="Du X."/>
            <person name="Chen L."/>
            <person name="Yang M."/>
            <person name="Gaffney P.M."/>
            <person name="Wang S."/>
            <person name="Luo L."/>
            <person name="She Z."/>
            <person name="Ming Y."/>
            <person name="Huang W."/>
            <person name="Zhang S."/>
            <person name="Huang B."/>
            <person name="Zhang Y."/>
            <person name="Qu T."/>
            <person name="Ni P."/>
            <person name="Miao G."/>
            <person name="Wang J."/>
            <person name="Wang Q."/>
            <person name="Steinberg C.E."/>
            <person name="Wang H."/>
            <person name="Li N."/>
            <person name="Qian L."/>
            <person name="Zhang G."/>
            <person name="Li Y."/>
            <person name="Yang H."/>
            <person name="Liu X."/>
            <person name="Wang J."/>
            <person name="Yin Y."/>
            <person name="Wang J."/>
        </authorList>
    </citation>
    <scope>NUCLEOTIDE SEQUENCE [LARGE SCALE GENOMIC DNA]</scope>
    <source>
        <strain evidence="7">05x7-T-G4-1.051#20</strain>
    </source>
</reference>
<dbReference type="InterPro" id="IPR020617">
    <property type="entry name" value="Thiolase_C"/>
</dbReference>
<gene>
    <name evidence="7" type="ORF">CGI_10002160</name>
</gene>
<dbReference type="PIRSF" id="PIRSF000429">
    <property type="entry name" value="Ac-CoA_Ac_transf"/>
    <property type="match status" value="1"/>
</dbReference>
<dbReference type="SUPFAM" id="SSF53901">
    <property type="entry name" value="Thiolase-like"/>
    <property type="match status" value="2"/>
</dbReference>
<dbReference type="Pfam" id="PF02803">
    <property type="entry name" value="Thiolase_C"/>
    <property type="match status" value="1"/>
</dbReference>
<dbReference type="InterPro" id="IPR020613">
    <property type="entry name" value="Thiolase_CS"/>
</dbReference>
<comment type="similarity">
    <text evidence="1 4">Belongs to the thiolase-like superfamily. Thiolase family.</text>
</comment>
<dbReference type="InterPro" id="IPR020615">
    <property type="entry name" value="Thiolase_acyl_enz_int_AS"/>
</dbReference>
<dbReference type="InterPro" id="IPR016039">
    <property type="entry name" value="Thiolase-like"/>
</dbReference>
<accession>K1PF60</accession>
<evidence type="ECO:0000256" key="1">
    <source>
        <dbReference type="ARBA" id="ARBA00010982"/>
    </source>
</evidence>
<dbReference type="Pfam" id="PF00108">
    <property type="entry name" value="Thiolase_N"/>
    <property type="match status" value="1"/>
</dbReference>
<dbReference type="CDD" id="cd00751">
    <property type="entry name" value="thiolase"/>
    <property type="match status" value="1"/>
</dbReference>
<keyword evidence="3 4" id="KW-0012">Acyltransferase</keyword>
<organism evidence="7">
    <name type="scientific">Magallana gigas</name>
    <name type="common">Pacific oyster</name>
    <name type="synonym">Crassostrea gigas</name>
    <dbReference type="NCBI Taxonomy" id="29159"/>
    <lineage>
        <taxon>Eukaryota</taxon>
        <taxon>Metazoa</taxon>
        <taxon>Spiralia</taxon>
        <taxon>Lophotrochozoa</taxon>
        <taxon>Mollusca</taxon>
        <taxon>Bivalvia</taxon>
        <taxon>Autobranchia</taxon>
        <taxon>Pteriomorphia</taxon>
        <taxon>Ostreida</taxon>
        <taxon>Ostreoidea</taxon>
        <taxon>Ostreidae</taxon>
        <taxon>Magallana</taxon>
    </lineage>
</organism>
<evidence type="ECO:0000313" key="7">
    <source>
        <dbReference type="EMBL" id="EKC22497.1"/>
    </source>
</evidence>
<evidence type="ECO:0000256" key="4">
    <source>
        <dbReference type="RuleBase" id="RU003557"/>
    </source>
</evidence>
<dbReference type="EMBL" id="JH818865">
    <property type="protein sequence ID" value="EKC22497.1"/>
    <property type="molecule type" value="Genomic_DNA"/>
</dbReference>
<keyword evidence="2 4" id="KW-0808">Transferase</keyword>
<evidence type="ECO:0000256" key="3">
    <source>
        <dbReference type="ARBA" id="ARBA00023315"/>
    </source>
</evidence>
<dbReference type="FunFam" id="3.40.47.10:FF:000010">
    <property type="entry name" value="Acetyl-CoA acetyltransferase (Thiolase)"/>
    <property type="match status" value="1"/>
</dbReference>
<protein>
    <submittedName>
        <fullName evidence="7">3-ketoacyl-CoA thiolase, mitochondrial</fullName>
    </submittedName>
</protein>
<dbReference type="FunCoup" id="K1PF60">
    <property type="interactions" value="824"/>
</dbReference>
<feature type="domain" description="Thiolase N-terminal" evidence="5">
    <location>
        <begin position="14"/>
        <end position="272"/>
    </location>
</feature>
<dbReference type="InParanoid" id="K1PF60"/>
<dbReference type="HOGENOM" id="CLU_031026_0_0_1"/>
<evidence type="ECO:0000259" key="5">
    <source>
        <dbReference type="Pfam" id="PF00108"/>
    </source>
</evidence>
<dbReference type="GO" id="GO:0005739">
    <property type="term" value="C:mitochondrion"/>
    <property type="evidence" value="ECO:0007669"/>
    <property type="project" value="TreeGrafter"/>
</dbReference>
<evidence type="ECO:0000256" key="2">
    <source>
        <dbReference type="ARBA" id="ARBA00022679"/>
    </source>
</evidence>
<dbReference type="PANTHER" id="PTHR18919:SF107">
    <property type="entry name" value="ACETYL-COA ACETYLTRANSFERASE, CYTOSOLIC"/>
    <property type="match status" value="1"/>
</dbReference>
<evidence type="ECO:0000259" key="6">
    <source>
        <dbReference type="Pfam" id="PF02803"/>
    </source>
</evidence>
<dbReference type="InterPro" id="IPR002155">
    <property type="entry name" value="Thiolase"/>
</dbReference>
<dbReference type="GO" id="GO:0003985">
    <property type="term" value="F:acetyl-CoA C-acetyltransferase activity"/>
    <property type="evidence" value="ECO:0007669"/>
    <property type="project" value="TreeGrafter"/>
</dbReference>
<dbReference type="PROSITE" id="PS00098">
    <property type="entry name" value="THIOLASE_1"/>
    <property type="match status" value="1"/>
</dbReference>
<sequence>MPWFVYFSIAVSDVFIVAAKRTAFGTFGGKFVKTSPTDLMIHASKAALEAGKVNPEVVNSVVIGNVIQASATDGIYISRHVGLKCGVPEAVPALTVNRLCGSGFQAVINGAQEIMLGESQVVLCGGVDNMSMAPYAVRDIRFGTRLGKAPEMEDILWDSLTDSYTGFPMAITAENLAEQYKISKEDCDKYALQTQQRWKAAQEAGVFKAEIAPITMKGKKGPESFEVDEHPKPQTTLEGLAKLPAIFKKGGTVSAGNASGVCDGAAAVVVASGAAVKQYNLTPLARLVAYGISGCDPKVMGIGPAPASRAALKSAGKSIEDMDIVEVNEAFAPQYLAVKKELGLNNDITNMNGGAIALGHPLAASGTRITGHLAHELQRQNKKLALGSACIGGGQGITVILEKC</sequence>